<dbReference type="GO" id="GO:0005829">
    <property type="term" value="C:cytosol"/>
    <property type="evidence" value="ECO:0007669"/>
    <property type="project" value="TreeGrafter"/>
</dbReference>
<evidence type="ECO:0000256" key="1">
    <source>
        <dbReference type="ARBA" id="ARBA00023277"/>
    </source>
</evidence>
<evidence type="ECO:0000259" key="3">
    <source>
        <dbReference type="Pfam" id="PF22019"/>
    </source>
</evidence>
<feature type="domain" description="Glycoside hydrolase family 13 N-terminal" evidence="2">
    <location>
        <begin position="128"/>
        <end position="207"/>
    </location>
</feature>
<dbReference type="InterPro" id="IPR013783">
    <property type="entry name" value="Ig-like_fold"/>
</dbReference>
<dbReference type="STRING" id="990268.JCM19235_3524"/>
<dbReference type="InterPro" id="IPR017853">
    <property type="entry name" value="GH"/>
</dbReference>
<name>A0A090SMD0_9VIBR</name>
<dbReference type="SUPFAM" id="SSF81296">
    <property type="entry name" value="E set domains"/>
    <property type="match status" value="2"/>
</dbReference>
<keyword evidence="5" id="KW-1185">Reference proteome</keyword>
<keyword evidence="1" id="KW-0119">Carbohydrate metabolism</keyword>
<dbReference type="InterPro" id="IPR014756">
    <property type="entry name" value="Ig_E-set"/>
</dbReference>
<evidence type="ECO:0000313" key="4">
    <source>
        <dbReference type="EMBL" id="GAL20522.1"/>
    </source>
</evidence>
<dbReference type="Proteomes" id="UP000029228">
    <property type="component" value="Unassembled WGS sequence"/>
</dbReference>
<dbReference type="GO" id="GO:0005978">
    <property type="term" value="P:glycogen biosynthetic process"/>
    <property type="evidence" value="ECO:0007669"/>
    <property type="project" value="TreeGrafter"/>
</dbReference>
<organism evidence="4 5">
    <name type="scientific">Vibrio maritimus</name>
    <dbReference type="NCBI Taxonomy" id="990268"/>
    <lineage>
        <taxon>Bacteria</taxon>
        <taxon>Pseudomonadati</taxon>
        <taxon>Pseudomonadota</taxon>
        <taxon>Gammaproteobacteria</taxon>
        <taxon>Vibrionales</taxon>
        <taxon>Vibrionaceae</taxon>
        <taxon>Vibrio</taxon>
    </lineage>
</organism>
<dbReference type="PANTHER" id="PTHR43651">
    <property type="entry name" value="1,4-ALPHA-GLUCAN-BRANCHING ENZYME"/>
    <property type="match status" value="1"/>
</dbReference>
<proteinExistence type="predicted"/>
<feature type="domain" description="1,4-alpha-glucan branching enzyme GlgB N-terminal" evidence="3">
    <location>
        <begin position="12"/>
        <end position="99"/>
    </location>
</feature>
<sequence>MNKKGLKRQQKAYDLLSSASFADPFSFLGPYLQDETHALRVWMPGADAVAVVLEDGTRMPMVRDQASGFVLESDLDLRFTHYQLAVDWNGTEQLLDDPYQYHGLYAEYEELHTPKEMYHQMGAQFISQERDGKQVEGTRFLVYAPHASAVSIVGNFNAWDGRRNPMQRLDYGIWGIFIPNLPEGTQYKFELKGPDGEGLPHKADPWGFYSEQYPSFSSVTYNHDRYDWQDANWQQRPVTEKRKEALSFYELHAGSWKRNDNGDFLNYRELADELIPYLTDMATPMLN</sequence>
<evidence type="ECO:0000259" key="2">
    <source>
        <dbReference type="Pfam" id="PF02922"/>
    </source>
</evidence>
<gene>
    <name evidence="4" type="ORF">JCM19235_3524</name>
</gene>
<dbReference type="Pfam" id="PF02922">
    <property type="entry name" value="CBM_48"/>
    <property type="match status" value="1"/>
</dbReference>
<reference evidence="4 5" key="2">
    <citation type="submission" date="2014-09" db="EMBL/GenBank/DDBJ databases">
        <authorList>
            <consortium name="NBRP consortium"/>
            <person name="Sawabe T."/>
            <person name="Meirelles P."/>
            <person name="Nakanishi M."/>
            <person name="Sayaka M."/>
            <person name="Hattori M."/>
            <person name="Ohkuma M."/>
        </authorList>
    </citation>
    <scope>NUCLEOTIDE SEQUENCE [LARGE SCALE GENOMIC DNA]</scope>
    <source>
        <strain evidence="5">JCM19235</strain>
    </source>
</reference>
<evidence type="ECO:0000313" key="5">
    <source>
        <dbReference type="Proteomes" id="UP000029228"/>
    </source>
</evidence>
<dbReference type="Pfam" id="PF22019">
    <property type="entry name" value="GlgB_N"/>
    <property type="match status" value="1"/>
</dbReference>
<protein>
    <submittedName>
        <fullName evidence="4">1,4-alpha-glucan (Glycogen) branching enzyme GH-13-type</fullName>
        <ecNumber evidence="4">2.4.1.18</ecNumber>
    </submittedName>
</protein>
<accession>A0A090SMD0</accession>
<dbReference type="GO" id="GO:0003844">
    <property type="term" value="F:1,4-alpha-glucan branching enzyme activity"/>
    <property type="evidence" value="ECO:0007669"/>
    <property type="project" value="UniProtKB-EC"/>
</dbReference>
<dbReference type="AlphaFoldDB" id="A0A090SMD0"/>
<comment type="caution">
    <text evidence="4">The sequence shown here is derived from an EMBL/GenBank/DDBJ whole genome shotgun (WGS) entry which is preliminary data.</text>
</comment>
<dbReference type="Gene3D" id="2.60.40.10">
    <property type="entry name" value="Immunoglobulins"/>
    <property type="match status" value="2"/>
</dbReference>
<dbReference type="InterPro" id="IPR044143">
    <property type="entry name" value="GlgB_N_E_set_prok"/>
</dbReference>
<dbReference type="SUPFAM" id="SSF51445">
    <property type="entry name" value="(Trans)glycosidases"/>
    <property type="match status" value="1"/>
</dbReference>
<dbReference type="PANTHER" id="PTHR43651:SF3">
    <property type="entry name" value="1,4-ALPHA-GLUCAN-BRANCHING ENZYME"/>
    <property type="match status" value="1"/>
</dbReference>
<keyword evidence="4" id="KW-0328">Glycosyltransferase</keyword>
<dbReference type="GO" id="GO:0004553">
    <property type="term" value="F:hydrolase activity, hydrolyzing O-glycosyl compounds"/>
    <property type="evidence" value="ECO:0007669"/>
    <property type="project" value="InterPro"/>
</dbReference>
<dbReference type="EMBL" id="BBMR01000006">
    <property type="protein sequence ID" value="GAL20522.1"/>
    <property type="molecule type" value="Genomic_DNA"/>
</dbReference>
<dbReference type="InterPro" id="IPR054169">
    <property type="entry name" value="GlgB_N"/>
</dbReference>
<dbReference type="CDD" id="cd02855">
    <property type="entry name" value="E_set_GBE_prok_N"/>
    <property type="match status" value="1"/>
</dbReference>
<reference evidence="4 5" key="1">
    <citation type="submission" date="2014-09" db="EMBL/GenBank/DDBJ databases">
        <title>Vibrio maritimus JCM 19235. (C45) whole genome shotgun sequence.</title>
        <authorList>
            <person name="Sawabe T."/>
            <person name="Meirelles P."/>
            <person name="Nakanishi M."/>
            <person name="Sayaka M."/>
            <person name="Hattori M."/>
            <person name="Ohkuma M."/>
        </authorList>
    </citation>
    <scope>NUCLEOTIDE SEQUENCE [LARGE SCALE GENOMIC DNA]</scope>
    <source>
        <strain evidence="5">JCM19235</strain>
    </source>
</reference>
<dbReference type="Gene3D" id="3.20.20.80">
    <property type="entry name" value="Glycosidases"/>
    <property type="match status" value="1"/>
</dbReference>
<keyword evidence="4" id="KW-0808">Transferase</keyword>
<dbReference type="EC" id="2.4.1.18" evidence="4"/>
<dbReference type="InterPro" id="IPR004193">
    <property type="entry name" value="Glyco_hydro_13_N"/>
</dbReference>